<keyword evidence="3" id="KW-1185">Reference proteome</keyword>
<dbReference type="PANTHER" id="PTHR24401:SF29">
    <property type="entry name" value="SI:CH211-243P7.3-RELATED"/>
    <property type="match status" value="1"/>
</dbReference>
<evidence type="ECO:0000259" key="1">
    <source>
        <dbReference type="Pfam" id="PF20499"/>
    </source>
</evidence>
<feature type="domain" description="DUF6729" evidence="1">
    <location>
        <begin position="2"/>
        <end position="66"/>
    </location>
</feature>
<evidence type="ECO:0000313" key="3">
    <source>
        <dbReference type="Proteomes" id="UP001314229"/>
    </source>
</evidence>
<dbReference type="Pfam" id="PF20499">
    <property type="entry name" value="DUF6729"/>
    <property type="match status" value="1"/>
</dbReference>
<accession>A0AAV1QFK2</accession>
<dbReference type="EMBL" id="CAWUFR010001129">
    <property type="protein sequence ID" value="CAK6982898.1"/>
    <property type="molecule type" value="Genomic_DNA"/>
</dbReference>
<dbReference type="AlphaFoldDB" id="A0AAV1QFK2"/>
<dbReference type="PANTHER" id="PTHR24401">
    <property type="entry name" value="SI:CH211-243P7.3-RELATED"/>
    <property type="match status" value="1"/>
</dbReference>
<reference evidence="2 3" key="1">
    <citation type="submission" date="2024-01" db="EMBL/GenBank/DDBJ databases">
        <authorList>
            <person name="Alioto T."/>
            <person name="Alioto T."/>
            <person name="Gomez Garrido J."/>
        </authorList>
    </citation>
    <scope>NUCLEOTIDE SEQUENCE [LARGE SCALE GENOMIC DNA]</scope>
</reference>
<gene>
    <name evidence="2" type="ORF">FSCOSCO3_A030386</name>
</gene>
<protein>
    <recommendedName>
        <fullName evidence="1">DUF6729 domain-containing protein</fullName>
    </recommendedName>
</protein>
<dbReference type="Proteomes" id="UP001314229">
    <property type="component" value="Unassembled WGS sequence"/>
</dbReference>
<comment type="caution">
    <text evidence="2">The sequence shown here is derived from an EMBL/GenBank/DDBJ whole genome shotgun (WGS) entry which is preliminary data.</text>
</comment>
<sequence length="76" mass="8865">YCRKKVASWSDIVRKQLDLSHQDLFPAVLTYRLSIDRRVLGQMKERTLGNSSSRLRAYLVEHHTAEQHVPAHLPQI</sequence>
<feature type="non-terminal residue" evidence="2">
    <location>
        <position position="1"/>
    </location>
</feature>
<organism evidence="2 3">
    <name type="scientific">Scomber scombrus</name>
    <name type="common">Atlantic mackerel</name>
    <name type="synonym">Scomber vernalis</name>
    <dbReference type="NCBI Taxonomy" id="13677"/>
    <lineage>
        <taxon>Eukaryota</taxon>
        <taxon>Metazoa</taxon>
        <taxon>Chordata</taxon>
        <taxon>Craniata</taxon>
        <taxon>Vertebrata</taxon>
        <taxon>Euteleostomi</taxon>
        <taxon>Actinopterygii</taxon>
        <taxon>Neopterygii</taxon>
        <taxon>Teleostei</taxon>
        <taxon>Neoteleostei</taxon>
        <taxon>Acanthomorphata</taxon>
        <taxon>Pelagiaria</taxon>
        <taxon>Scombriformes</taxon>
        <taxon>Scombridae</taxon>
        <taxon>Scomber</taxon>
    </lineage>
</organism>
<proteinExistence type="predicted"/>
<name>A0AAV1QFK2_SCOSC</name>
<dbReference type="InterPro" id="IPR046616">
    <property type="entry name" value="DUF6729"/>
</dbReference>
<evidence type="ECO:0000313" key="2">
    <source>
        <dbReference type="EMBL" id="CAK6982898.1"/>
    </source>
</evidence>